<protein>
    <recommendedName>
        <fullName evidence="4">Fungal-type protein kinase domain-containing protein</fullName>
    </recommendedName>
</protein>
<accession>A0A1C7MC15</accession>
<feature type="region of interest" description="Disordered" evidence="1">
    <location>
        <begin position="21"/>
        <end position="67"/>
    </location>
</feature>
<feature type="compositionally biased region" description="Low complexity" evidence="1">
    <location>
        <begin position="27"/>
        <end position="38"/>
    </location>
</feature>
<evidence type="ECO:0008006" key="4">
    <source>
        <dbReference type="Google" id="ProtNLM"/>
    </source>
</evidence>
<reference evidence="2 3" key="1">
    <citation type="submission" date="2016-03" db="EMBL/GenBank/DDBJ databases">
        <title>Whole genome sequencing of Grifola frondosa 9006-11.</title>
        <authorList>
            <person name="Min B."/>
            <person name="Park H."/>
            <person name="Kim J.-G."/>
            <person name="Cho H."/>
            <person name="Oh Y.-L."/>
            <person name="Kong W.-S."/>
            <person name="Choi I.-G."/>
        </authorList>
    </citation>
    <scope>NUCLEOTIDE SEQUENCE [LARGE SCALE GENOMIC DNA]</scope>
    <source>
        <strain evidence="2 3">9006-11</strain>
    </source>
</reference>
<organism evidence="2 3">
    <name type="scientific">Grifola frondosa</name>
    <name type="common">Maitake</name>
    <name type="synonym">Polyporus frondosus</name>
    <dbReference type="NCBI Taxonomy" id="5627"/>
    <lineage>
        <taxon>Eukaryota</taxon>
        <taxon>Fungi</taxon>
        <taxon>Dikarya</taxon>
        <taxon>Basidiomycota</taxon>
        <taxon>Agaricomycotina</taxon>
        <taxon>Agaricomycetes</taxon>
        <taxon>Polyporales</taxon>
        <taxon>Grifolaceae</taxon>
        <taxon>Grifola</taxon>
    </lineage>
</organism>
<dbReference type="OrthoDB" id="3271139at2759"/>
<dbReference type="Proteomes" id="UP000092993">
    <property type="component" value="Unassembled WGS sequence"/>
</dbReference>
<evidence type="ECO:0000313" key="3">
    <source>
        <dbReference type="Proteomes" id="UP000092993"/>
    </source>
</evidence>
<proteinExistence type="predicted"/>
<gene>
    <name evidence="2" type="ORF">A0H81_06303</name>
</gene>
<evidence type="ECO:0000313" key="2">
    <source>
        <dbReference type="EMBL" id="OBZ73896.1"/>
    </source>
</evidence>
<evidence type="ECO:0000256" key="1">
    <source>
        <dbReference type="SAM" id="MobiDB-lite"/>
    </source>
</evidence>
<sequence length="349" mass="39230">MRHNAPQKYKRAMLLSSIQRAVSECEPPTSTHPPLSSPDYLPRAPSNNIARHRESSNNDKPTPRHHLSMKNVPAYSAASDGTHSTYTIGKGPSGCAKVSHRFFLDSMLVQSDTVLSRHPTYQDMSCKIPDHEVAAVDLQPLFCEVITDSSVCPGYALHPCATECDSYDERLCTDVGLYKAGGAPTDGRTYWDHQRMWLDFRKKGSSSADPFSDEGGDQVRSLVLEQLRRTGTRQFMSSAILDDKFRQPTVEDKLESFFYVLIYYGVRYLKHNSKDVASFMLAFFDGYSFSNGEYSCGNGKRTLVKSAELKWNDNRKFFLHWRRFATASVEQSRCNDIAVVSGALSFDGP</sequence>
<keyword evidence="3" id="KW-1185">Reference proteome</keyword>
<name>A0A1C7MC15_GRIFR</name>
<dbReference type="AlphaFoldDB" id="A0A1C7MC15"/>
<dbReference type="EMBL" id="LUGG01000006">
    <property type="protein sequence ID" value="OBZ73896.1"/>
    <property type="molecule type" value="Genomic_DNA"/>
</dbReference>
<comment type="caution">
    <text evidence="2">The sequence shown here is derived from an EMBL/GenBank/DDBJ whole genome shotgun (WGS) entry which is preliminary data.</text>
</comment>